<dbReference type="CDD" id="cd06587">
    <property type="entry name" value="VOC"/>
    <property type="match status" value="1"/>
</dbReference>
<dbReference type="Proteomes" id="UP000274046">
    <property type="component" value="Unassembled WGS sequence"/>
</dbReference>
<dbReference type="AlphaFoldDB" id="A0A3N0BY91"/>
<proteinExistence type="predicted"/>
<dbReference type="PANTHER" id="PTHR21366:SF31">
    <property type="entry name" value="METALLOTHIOL TRANSFERASE FOSB"/>
    <property type="match status" value="1"/>
</dbReference>
<dbReference type="InterPro" id="IPR004360">
    <property type="entry name" value="Glyas_Fos-R_dOase_dom"/>
</dbReference>
<name>A0A3N0BY91_9SPHI</name>
<dbReference type="InterPro" id="IPR029068">
    <property type="entry name" value="Glyas_Bleomycin-R_OHBP_Dase"/>
</dbReference>
<evidence type="ECO:0000259" key="1">
    <source>
        <dbReference type="PROSITE" id="PS51819"/>
    </source>
</evidence>
<dbReference type="PROSITE" id="PS51819">
    <property type="entry name" value="VOC"/>
    <property type="match status" value="1"/>
</dbReference>
<gene>
    <name evidence="2" type="ORF">D7004_06095</name>
</gene>
<evidence type="ECO:0000313" key="3">
    <source>
        <dbReference type="Proteomes" id="UP000274046"/>
    </source>
</evidence>
<keyword evidence="3" id="KW-1185">Reference proteome</keyword>
<organism evidence="2 3">
    <name type="scientific">Pedobacter jejuensis</name>
    <dbReference type="NCBI Taxonomy" id="1268550"/>
    <lineage>
        <taxon>Bacteria</taxon>
        <taxon>Pseudomonadati</taxon>
        <taxon>Bacteroidota</taxon>
        <taxon>Sphingobacteriia</taxon>
        <taxon>Sphingobacteriales</taxon>
        <taxon>Sphingobacteriaceae</taxon>
        <taxon>Pedobacter</taxon>
    </lineage>
</organism>
<sequence>MIKGLYETHLFVENLEISIDFYKNVLGLEQCYYEEERRAAFFWIGKPKEAMLGLWEKPKSEIDKRHFAFRCETEFILNQATKFLNEKGLKPYNFLNDGTDKPMVFAWMPAIAIYFNDPDGHYLEFISILDEEATPELGVISYNEWTNKDNLM</sequence>
<dbReference type="InterPro" id="IPR037523">
    <property type="entry name" value="VOC_core"/>
</dbReference>
<reference evidence="2 3" key="1">
    <citation type="submission" date="2018-10" db="EMBL/GenBank/DDBJ databases">
        <title>Genome sequencing of Pedobacter jejuensis TNB23.</title>
        <authorList>
            <person name="Cho Y.-J."/>
            <person name="Cho A."/>
            <person name="Kim O.-S."/>
        </authorList>
    </citation>
    <scope>NUCLEOTIDE SEQUENCE [LARGE SCALE GENOMIC DNA]</scope>
    <source>
        <strain evidence="2 3">TNB23</strain>
    </source>
</reference>
<dbReference type="EMBL" id="RBEE01000010">
    <property type="protein sequence ID" value="RNL54698.1"/>
    <property type="molecule type" value="Genomic_DNA"/>
</dbReference>
<dbReference type="InterPro" id="IPR050383">
    <property type="entry name" value="GlyoxalaseI/FosfomycinResist"/>
</dbReference>
<dbReference type="Gene3D" id="3.10.180.10">
    <property type="entry name" value="2,3-Dihydroxybiphenyl 1,2-Dioxygenase, domain 1"/>
    <property type="match status" value="1"/>
</dbReference>
<comment type="caution">
    <text evidence="2">The sequence shown here is derived from an EMBL/GenBank/DDBJ whole genome shotgun (WGS) entry which is preliminary data.</text>
</comment>
<accession>A0A3N0BY91</accession>
<protein>
    <submittedName>
        <fullName evidence="2">VOC family protein</fullName>
    </submittedName>
</protein>
<evidence type="ECO:0000313" key="2">
    <source>
        <dbReference type="EMBL" id="RNL54698.1"/>
    </source>
</evidence>
<dbReference type="PANTHER" id="PTHR21366">
    <property type="entry name" value="GLYOXALASE FAMILY PROTEIN"/>
    <property type="match status" value="1"/>
</dbReference>
<dbReference type="OrthoDB" id="375220at2"/>
<feature type="domain" description="VOC" evidence="1">
    <location>
        <begin position="4"/>
        <end position="128"/>
    </location>
</feature>
<dbReference type="Pfam" id="PF00903">
    <property type="entry name" value="Glyoxalase"/>
    <property type="match status" value="1"/>
</dbReference>
<dbReference type="SUPFAM" id="SSF54593">
    <property type="entry name" value="Glyoxalase/Bleomycin resistance protein/Dihydroxybiphenyl dioxygenase"/>
    <property type="match status" value="1"/>
</dbReference>
<dbReference type="RefSeq" id="WP_123204989.1">
    <property type="nucleotide sequence ID" value="NZ_RBEE01000010.1"/>
</dbReference>